<dbReference type="EMBL" id="CASHTH010001551">
    <property type="protein sequence ID" value="CAI8016706.1"/>
    <property type="molecule type" value="Genomic_DNA"/>
</dbReference>
<accession>A0AA35WGR3</accession>
<comment type="caution">
    <text evidence="1">The sequence shown here is derived from an EMBL/GenBank/DDBJ whole genome shotgun (WGS) entry which is preliminary data.</text>
</comment>
<dbReference type="AlphaFoldDB" id="A0AA35WGR3"/>
<keyword evidence="2" id="KW-1185">Reference proteome</keyword>
<gene>
    <name evidence="1" type="ORF">GBAR_LOCUS10229</name>
</gene>
<proteinExistence type="predicted"/>
<dbReference type="Proteomes" id="UP001174909">
    <property type="component" value="Unassembled WGS sequence"/>
</dbReference>
<evidence type="ECO:0000313" key="2">
    <source>
        <dbReference type="Proteomes" id="UP001174909"/>
    </source>
</evidence>
<name>A0AA35WGR3_GEOBA</name>
<organism evidence="1 2">
    <name type="scientific">Geodia barretti</name>
    <name type="common">Barrett's horny sponge</name>
    <dbReference type="NCBI Taxonomy" id="519541"/>
    <lineage>
        <taxon>Eukaryota</taxon>
        <taxon>Metazoa</taxon>
        <taxon>Porifera</taxon>
        <taxon>Demospongiae</taxon>
        <taxon>Heteroscleromorpha</taxon>
        <taxon>Tetractinellida</taxon>
        <taxon>Astrophorina</taxon>
        <taxon>Geodiidae</taxon>
        <taxon>Geodia</taxon>
    </lineage>
</organism>
<protein>
    <submittedName>
        <fullName evidence="1">Uncharacterized protein</fullName>
    </submittedName>
</protein>
<reference evidence="1" key="1">
    <citation type="submission" date="2023-03" db="EMBL/GenBank/DDBJ databases">
        <authorList>
            <person name="Steffen K."/>
            <person name="Cardenas P."/>
        </authorList>
    </citation>
    <scope>NUCLEOTIDE SEQUENCE</scope>
</reference>
<evidence type="ECO:0000313" key="1">
    <source>
        <dbReference type="EMBL" id="CAI8016706.1"/>
    </source>
</evidence>
<sequence>MIEVIQQVNQVRLPSGELGLWGVNNEWVKKMYIIII</sequence>